<comment type="caution">
    <text evidence="11">Lacks conserved residue(s) required for the propagation of feature annotation.</text>
</comment>
<comment type="caution">
    <text evidence="14">The sequence shown here is derived from an EMBL/GenBank/DDBJ whole genome shotgun (WGS) entry which is preliminary data.</text>
</comment>
<dbReference type="GO" id="GO:0004477">
    <property type="term" value="F:methenyltetrahydrofolate cyclohydrolase activity"/>
    <property type="evidence" value="ECO:0007669"/>
    <property type="project" value="UniProtKB-UniRule"/>
</dbReference>
<dbReference type="Pfam" id="PF00763">
    <property type="entry name" value="THF_DHG_CYH"/>
    <property type="match status" value="1"/>
</dbReference>
<comment type="function">
    <text evidence="11">Catalyzes the oxidation of 5,10-methylenetetrahydrofolate to 5,10-methenyltetrahydrofolate and then the hydrolysis of 5,10-methenyltetrahydrofolate to 10-formyltetrahydrofolate.</text>
</comment>
<dbReference type="Gene3D" id="3.40.50.10860">
    <property type="entry name" value="Leucine Dehydrogenase, chain A, domain 1"/>
    <property type="match status" value="1"/>
</dbReference>
<keyword evidence="10 11" id="KW-0511">Multifunctional enzyme</keyword>
<feature type="binding site" evidence="11">
    <location>
        <begin position="165"/>
        <end position="167"/>
    </location>
    <ligand>
        <name>NADP(+)</name>
        <dbReference type="ChEBI" id="CHEBI:58349"/>
    </ligand>
</feature>
<dbReference type="InterPro" id="IPR020630">
    <property type="entry name" value="THF_DH/CycHdrlase_cat_dom"/>
</dbReference>
<evidence type="ECO:0000256" key="3">
    <source>
        <dbReference type="ARBA" id="ARBA00022605"/>
    </source>
</evidence>
<dbReference type="GO" id="GO:0006164">
    <property type="term" value="P:purine nucleotide biosynthetic process"/>
    <property type="evidence" value="ECO:0007669"/>
    <property type="project" value="UniProtKB-KW"/>
</dbReference>
<dbReference type="InterPro" id="IPR020631">
    <property type="entry name" value="THF_DH/CycHdrlase_NAD-bd_dom"/>
</dbReference>
<comment type="similarity">
    <text evidence="11">Belongs to the tetrahydrofolate dehydrogenase/cyclohydrolase family.</text>
</comment>
<dbReference type="PANTHER" id="PTHR48099">
    <property type="entry name" value="C-1-TETRAHYDROFOLATE SYNTHASE, CYTOPLASMIC-RELATED"/>
    <property type="match status" value="1"/>
</dbReference>
<keyword evidence="15" id="KW-1185">Reference proteome</keyword>
<proteinExistence type="inferred from homology"/>
<keyword evidence="8 11" id="KW-0368">Histidine biosynthesis</keyword>
<evidence type="ECO:0000256" key="6">
    <source>
        <dbReference type="ARBA" id="ARBA00022857"/>
    </source>
</evidence>
<dbReference type="SUPFAM" id="SSF51735">
    <property type="entry name" value="NAD(P)-binding Rossmann-fold domains"/>
    <property type="match status" value="1"/>
</dbReference>
<keyword evidence="5 11" id="KW-0378">Hydrolase</keyword>
<reference evidence="14 15" key="1">
    <citation type="submission" date="2019-06" db="EMBL/GenBank/DDBJ databases">
        <title>Whole genome shotgun sequence of Glutamicibacter uratoxydans NBRC 15515.</title>
        <authorList>
            <person name="Hosoyama A."/>
            <person name="Uohara A."/>
            <person name="Ohji S."/>
            <person name="Ichikawa N."/>
        </authorList>
    </citation>
    <scope>NUCLEOTIDE SEQUENCE [LARGE SCALE GENOMIC DNA]</scope>
    <source>
        <strain evidence="14 15">NBRC 15515</strain>
    </source>
</reference>
<comment type="pathway">
    <text evidence="1 11">One-carbon metabolism; tetrahydrofolate interconversion.</text>
</comment>
<dbReference type="Pfam" id="PF02882">
    <property type="entry name" value="THF_DHG_CYH_C"/>
    <property type="match status" value="1"/>
</dbReference>
<evidence type="ECO:0000256" key="5">
    <source>
        <dbReference type="ARBA" id="ARBA00022801"/>
    </source>
</evidence>
<comment type="catalytic activity">
    <reaction evidence="11">
        <text>(6R)-5,10-methenyltetrahydrofolate + H2O = (6R)-10-formyltetrahydrofolate + H(+)</text>
        <dbReference type="Rhea" id="RHEA:23700"/>
        <dbReference type="ChEBI" id="CHEBI:15377"/>
        <dbReference type="ChEBI" id="CHEBI:15378"/>
        <dbReference type="ChEBI" id="CHEBI:57455"/>
        <dbReference type="ChEBI" id="CHEBI:195366"/>
        <dbReference type="EC" id="3.5.4.9"/>
    </reaction>
</comment>
<evidence type="ECO:0000256" key="4">
    <source>
        <dbReference type="ARBA" id="ARBA00022755"/>
    </source>
</evidence>
<evidence type="ECO:0000259" key="13">
    <source>
        <dbReference type="Pfam" id="PF02882"/>
    </source>
</evidence>
<dbReference type="RefSeq" id="WP_141363942.1">
    <property type="nucleotide sequence ID" value="NZ_BAAAJL010000003.1"/>
</dbReference>
<evidence type="ECO:0000256" key="7">
    <source>
        <dbReference type="ARBA" id="ARBA00023002"/>
    </source>
</evidence>
<protein>
    <recommendedName>
        <fullName evidence="11">Bifunctional protein FolD</fullName>
    </recommendedName>
    <domain>
        <recommendedName>
            <fullName evidence="11">Methylenetetrahydrofolate dehydrogenase</fullName>
            <ecNumber evidence="11">1.5.1.5</ecNumber>
        </recommendedName>
    </domain>
    <domain>
        <recommendedName>
            <fullName evidence="11">Methenyltetrahydrofolate cyclohydrolase</fullName>
            <ecNumber evidence="11">3.5.4.9</ecNumber>
        </recommendedName>
    </domain>
</protein>
<dbReference type="InterPro" id="IPR036291">
    <property type="entry name" value="NAD(P)-bd_dom_sf"/>
</dbReference>
<dbReference type="GO" id="GO:0000105">
    <property type="term" value="P:L-histidine biosynthetic process"/>
    <property type="evidence" value="ECO:0007669"/>
    <property type="project" value="UniProtKB-KW"/>
</dbReference>
<keyword evidence="4 11" id="KW-0658">Purine biosynthesis</keyword>
<dbReference type="GO" id="GO:0009086">
    <property type="term" value="P:methionine biosynthetic process"/>
    <property type="evidence" value="ECO:0007669"/>
    <property type="project" value="UniProtKB-KW"/>
</dbReference>
<comment type="subunit">
    <text evidence="11">Homodimer.</text>
</comment>
<evidence type="ECO:0000313" key="14">
    <source>
        <dbReference type="EMBL" id="GED06171.1"/>
    </source>
</evidence>
<evidence type="ECO:0000256" key="11">
    <source>
        <dbReference type="HAMAP-Rule" id="MF_01576"/>
    </source>
</evidence>
<feature type="domain" description="Tetrahydrofolate dehydrogenase/cyclohydrolase catalytic" evidence="12">
    <location>
        <begin position="6"/>
        <end position="120"/>
    </location>
</feature>
<evidence type="ECO:0000256" key="8">
    <source>
        <dbReference type="ARBA" id="ARBA00023102"/>
    </source>
</evidence>
<dbReference type="UniPathway" id="UPA00193"/>
<accession>A0A4Y4DUS8</accession>
<evidence type="ECO:0000256" key="1">
    <source>
        <dbReference type="ARBA" id="ARBA00004777"/>
    </source>
</evidence>
<evidence type="ECO:0000256" key="2">
    <source>
        <dbReference type="ARBA" id="ARBA00022563"/>
    </source>
</evidence>
<dbReference type="CDD" id="cd01080">
    <property type="entry name" value="NAD_bind_m-THF_DH_Cyclohyd"/>
    <property type="match status" value="1"/>
</dbReference>
<evidence type="ECO:0000256" key="10">
    <source>
        <dbReference type="ARBA" id="ARBA00023268"/>
    </source>
</evidence>
<dbReference type="Gene3D" id="3.40.50.720">
    <property type="entry name" value="NAD(P)-binding Rossmann-like Domain"/>
    <property type="match status" value="1"/>
</dbReference>
<dbReference type="AlphaFoldDB" id="A0A4Y4DUS8"/>
<dbReference type="PANTHER" id="PTHR48099:SF5">
    <property type="entry name" value="C-1-TETRAHYDROFOLATE SYNTHASE, CYTOPLASMIC"/>
    <property type="match status" value="1"/>
</dbReference>
<dbReference type="EC" id="1.5.1.5" evidence="11"/>
<dbReference type="OrthoDB" id="9803580at2"/>
<evidence type="ECO:0000259" key="12">
    <source>
        <dbReference type="Pfam" id="PF00763"/>
    </source>
</evidence>
<evidence type="ECO:0000313" key="15">
    <source>
        <dbReference type="Proteomes" id="UP000316612"/>
    </source>
</evidence>
<dbReference type="InterPro" id="IPR046346">
    <property type="entry name" value="Aminoacid_DH-like_N_sf"/>
</dbReference>
<feature type="domain" description="Tetrahydrofolate dehydrogenase/cyclohydrolase NAD(P)-binding" evidence="13">
    <location>
        <begin position="140"/>
        <end position="279"/>
    </location>
</feature>
<dbReference type="PRINTS" id="PR00085">
    <property type="entry name" value="THFDHDRGNASE"/>
</dbReference>
<feature type="binding site" evidence="11">
    <location>
        <position position="231"/>
    </location>
    <ligand>
        <name>NADP(+)</name>
        <dbReference type="ChEBI" id="CHEBI:58349"/>
    </ligand>
</feature>
<comment type="catalytic activity">
    <reaction evidence="11">
        <text>(6R)-5,10-methylene-5,6,7,8-tetrahydrofolate + NADP(+) = (6R)-5,10-methenyltetrahydrofolate + NADPH</text>
        <dbReference type="Rhea" id="RHEA:22812"/>
        <dbReference type="ChEBI" id="CHEBI:15636"/>
        <dbReference type="ChEBI" id="CHEBI:57455"/>
        <dbReference type="ChEBI" id="CHEBI:57783"/>
        <dbReference type="ChEBI" id="CHEBI:58349"/>
        <dbReference type="EC" id="1.5.1.5"/>
    </reaction>
</comment>
<evidence type="ECO:0000256" key="9">
    <source>
        <dbReference type="ARBA" id="ARBA00023167"/>
    </source>
</evidence>
<dbReference type="GO" id="GO:0005829">
    <property type="term" value="C:cytosol"/>
    <property type="evidence" value="ECO:0007669"/>
    <property type="project" value="TreeGrafter"/>
</dbReference>
<keyword evidence="3 11" id="KW-0028">Amino-acid biosynthesis</keyword>
<dbReference type="EC" id="3.5.4.9" evidence="11"/>
<keyword evidence="2 11" id="KW-0554">One-carbon metabolism</keyword>
<dbReference type="EMBL" id="BJNY01000008">
    <property type="protein sequence ID" value="GED06171.1"/>
    <property type="molecule type" value="Genomic_DNA"/>
</dbReference>
<gene>
    <name evidence="14" type="primary">folD_2</name>
    <name evidence="11" type="synonym">folD</name>
    <name evidence="14" type="ORF">AUR04nite_17030</name>
</gene>
<dbReference type="GO" id="GO:0035999">
    <property type="term" value="P:tetrahydrofolate interconversion"/>
    <property type="evidence" value="ECO:0007669"/>
    <property type="project" value="UniProtKB-UniRule"/>
</dbReference>
<name>A0A4Y4DUS8_GLUUR</name>
<dbReference type="Proteomes" id="UP000316612">
    <property type="component" value="Unassembled WGS sequence"/>
</dbReference>
<dbReference type="InterPro" id="IPR000672">
    <property type="entry name" value="THF_DH/CycHdrlase"/>
</dbReference>
<dbReference type="GO" id="GO:0004488">
    <property type="term" value="F:methylenetetrahydrofolate dehydrogenase (NADP+) activity"/>
    <property type="evidence" value="ECO:0007669"/>
    <property type="project" value="UniProtKB-UniRule"/>
</dbReference>
<dbReference type="SUPFAM" id="SSF53223">
    <property type="entry name" value="Aminoacid dehydrogenase-like, N-terminal domain"/>
    <property type="match status" value="1"/>
</dbReference>
<organism evidence="14 15">
    <name type="scientific">Glutamicibacter uratoxydans</name>
    <name type="common">Arthrobacter uratoxydans</name>
    <dbReference type="NCBI Taxonomy" id="43667"/>
    <lineage>
        <taxon>Bacteria</taxon>
        <taxon>Bacillati</taxon>
        <taxon>Actinomycetota</taxon>
        <taxon>Actinomycetes</taxon>
        <taxon>Micrococcales</taxon>
        <taxon>Micrococcaceae</taxon>
        <taxon>Glutamicibacter</taxon>
    </lineage>
</organism>
<keyword evidence="6 11" id="KW-0521">NADP</keyword>
<sequence length="289" mass="29575">MSARLLTGLPVAKKLRADTARNIKELAGTGVVPKLAVVLATDNESTAWYVRSIVRQAAEAAVHCDVVDLGADAGQWQLQEALEALALDHTVHGIILQTPLPAGVDAAVLAALIPVHKDIDGANPESLGRLAAGLPAYAATTAQAAVEVLEHYQVPLAGEHVTVIGRSMVVGKPLAQLLLARDATVTTCHSRTRDLASHTKASSVVVVAAGRAGLLTGADLNEDSVVVDVGTNVDEAGRLIGDVHADSVLPVAKALSPVPGGVGTVTTSLLMLRTSQAALESLVASAQPA</sequence>
<keyword evidence="9 11" id="KW-0486">Methionine biosynthesis</keyword>
<dbReference type="HAMAP" id="MF_01576">
    <property type="entry name" value="THF_DHG_CYH"/>
    <property type="match status" value="1"/>
</dbReference>
<keyword evidence="7 11" id="KW-0560">Oxidoreductase</keyword>